<keyword evidence="4" id="KW-0245">EGF-like domain</keyword>
<sequence>MITNLSFISIMVLSKCKNLISVLNFITSLLCCSLFVHVVATQQIIKDSETLSSNSGNFTLGFFTPQNSTNRYVGIWCKTQLFVVWVANRNQPLINDSSGVLEISNDNNIVLLNGKKNVVWSTNLNNVSTSNSSVTLSDYGNLILFETTTEKTIWQSSDHPTNSILPSLTFTSNMTLTSWKTSNDPSNGSFTLGIERLNMPEVFIRKENRPYWRSGPWNNQIFIGIEDMSALYLNGFHFQKDRTGGTLDLVFRADDYGLVMYVVNSTGQMNEKSWSIENEEWMDTWTNQRSDCDLYGFCGSFGICNSKGSPICRCLEGFEPRNNQEWNRQNWTNGCVRKTPLQCESANNQNKSANGNDADSFMKLTLVKVPDFAELLSVEQDECENQCLMNCSCTAYSYVADIGCMSWNRNLIDIQQFETGGTDLYIRVPSSDKGNKGTVIITVSVLVGIIIIATGAYFIWIKVSKPVRNKKKHRIFQFNKIEKDEEYKTDNVIGELSQAKLQELLLYSFEKLAIATNNFHLSNKLGQGGFGPVYKGILQDGKEIAVKRLSRSSGQGLEEFMNEVVVISKLQHRNLVRLVGCCIEGNEKMLMYEFMPNSSLDAYVFDPSRNKLLDWEKRFSIIEGIARGLLYLHRDSRLKIIHRDMKASNILLDENLNPKISDFGMARIFGVSEDHANTQRVVGTYGYMAPEYAMQGVFSDKSDVFSFGVLLIEIVSGRRNSSFYEHENSLTLLGFAWIQWKEDNILSLIEPEIYDHSHHRSISRCIHIGLLCVQESAADRPTMAAVISMLNSEIMDIPPAREPAFLLRQNMLNTVPSEERNEFYSNNALSITDIHGR</sequence>
<evidence type="ECO:0000256" key="11">
    <source>
        <dbReference type="ARBA" id="ARBA00022989"/>
    </source>
</evidence>
<dbReference type="Pfam" id="PF01453">
    <property type="entry name" value="B_lectin"/>
    <property type="match status" value="1"/>
</dbReference>
<dbReference type="PROSITE" id="PS50011">
    <property type="entry name" value="PROTEIN_KINASE_DOM"/>
    <property type="match status" value="1"/>
</dbReference>
<keyword evidence="10 18" id="KW-0067">ATP-binding</keyword>
<evidence type="ECO:0000256" key="2">
    <source>
        <dbReference type="ARBA" id="ARBA00022475"/>
    </source>
</evidence>
<keyword evidence="8 18" id="KW-0547">Nucleotide-binding</keyword>
<evidence type="ECO:0000259" key="21">
    <source>
        <dbReference type="PROSITE" id="PS50927"/>
    </source>
</evidence>
<keyword evidence="14" id="KW-0675">Receptor</keyword>
<comment type="subcellular location">
    <subcellularLocation>
        <location evidence="1">Cell membrane</location>
        <topology evidence="1">Single-pass type I membrane protein</topology>
    </subcellularLocation>
</comment>
<dbReference type="Gene3D" id="3.30.200.20">
    <property type="entry name" value="Phosphorylase Kinase, domain 1"/>
    <property type="match status" value="1"/>
</dbReference>
<evidence type="ECO:0000256" key="10">
    <source>
        <dbReference type="ARBA" id="ARBA00022840"/>
    </source>
</evidence>
<evidence type="ECO:0000256" key="18">
    <source>
        <dbReference type="PIRNR" id="PIRNR000641"/>
    </source>
</evidence>
<dbReference type="PANTHER" id="PTHR27002:SF1105">
    <property type="entry name" value="S-LOCUS LECTIN KINASE FAMILY PROTEIN"/>
    <property type="match status" value="1"/>
</dbReference>
<name>A0A396GZH2_MEDTR</name>
<dbReference type="SUPFAM" id="SSF56112">
    <property type="entry name" value="Protein kinase-like (PK-like)"/>
    <property type="match status" value="1"/>
</dbReference>
<proteinExistence type="inferred from homology"/>
<comment type="catalytic activity">
    <reaction evidence="17 18">
        <text>L-seryl-[protein] + ATP = O-phospho-L-seryl-[protein] + ADP + H(+)</text>
        <dbReference type="Rhea" id="RHEA:17989"/>
        <dbReference type="Rhea" id="RHEA-COMP:9863"/>
        <dbReference type="Rhea" id="RHEA-COMP:11604"/>
        <dbReference type="ChEBI" id="CHEBI:15378"/>
        <dbReference type="ChEBI" id="CHEBI:29999"/>
        <dbReference type="ChEBI" id="CHEBI:30616"/>
        <dbReference type="ChEBI" id="CHEBI:83421"/>
        <dbReference type="ChEBI" id="CHEBI:456216"/>
        <dbReference type="EC" id="2.7.11.1"/>
    </reaction>
</comment>
<feature type="domain" description="Bulb-type lectin" evidence="21">
    <location>
        <begin position="36"/>
        <end position="157"/>
    </location>
</feature>
<comment type="catalytic activity">
    <reaction evidence="16 18">
        <text>L-threonyl-[protein] + ATP = O-phospho-L-threonyl-[protein] + ADP + H(+)</text>
        <dbReference type="Rhea" id="RHEA:46608"/>
        <dbReference type="Rhea" id="RHEA-COMP:11060"/>
        <dbReference type="Rhea" id="RHEA-COMP:11605"/>
        <dbReference type="ChEBI" id="CHEBI:15378"/>
        <dbReference type="ChEBI" id="CHEBI:30013"/>
        <dbReference type="ChEBI" id="CHEBI:30616"/>
        <dbReference type="ChEBI" id="CHEBI:61977"/>
        <dbReference type="ChEBI" id="CHEBI:456216"/>
        <dbReference type="EC" id="2.7.11.1"/>
    </reaction>
</comment>
<dbReference type="Gene3D" id="2.90.10.10">
    <property type="entry name" value="Bulb-type lectin domain"/>
    <property type="match status" value="1"/>
</dbReference>
<dbReference type="SUPFAM" id="SSF51110">
    <property type="entry name" value="alpha-D-mannose-specific plant lectins"/>
    <property type="match status" value="1"/>
</dbReference>
<dbReference type="Gramene" id="rna40300">
    <property type="protein sequence ID" value="RHN45878.1"/>
    <property type="gene ID" value="gene40300"/>
</dbReference>
<keyword evidence="3 18" id="KW-0723">Serine/threonine-protein kinase</keyword>
<dbReference type="GO" id="GO:0048544">
    <property type="term" value="P:recognition of pollen"/>
    <property type="evidence" value="ECO:0007669"/>
    <property type="project" value="InterPro"/>
</dbReference>
<keyword evidence="7" id="KW-0732">Signal</keyword>
<dbReference type="OrthoDB" id="1934880at2759"/>
<dbReference type="Proteomes" id="UP000265566">
    <property type="component" value="Chromosome 7"/>
</dbReference>
<dbReference type="FunFam" id="1.10.510.10:FF:000060">
    <property type="entry name" value="G-type lectin S-receptor-like serine/threonine-protein kinase"/>
    <property type="match status" value="1"/>
</dbReference>
<dbReference type="SMART" id="SM00473">
    <property type="entry name" value="PAN_AP"/>
    <property type="match status" value="1"/>
</dbReference>
<comment type="caution">
    <text evidence="23">The sequence shown here is derived from an EMBL/GenBank/DDBJ whole genome shotgun (WGS) entry which is preliminary data.</text>
</comment>
<keyword evidence="11 19" id="KW-1133">Transmembrane helix</keyword>
<dbReference type="FunFam" id="2.90.10.10:FF:000005">
    <property type="entry name" value="G-type lectin S-receptor-like serine/threonine-protein kinase"/>
    <property type="match status" value="1"/>
</dbReference>
<protein>
    <recommendedName>
        <fullName evidence="18">Receptor-like serine/threonine-protein kinase</fullName>
        <ecNumber evidence="18">2.7.11.1</ecNumber>
    </recommendedName>
</protein>
<feature type="domain" description="Apple" evidence="22">
    <location>
        <begin position="343"/>
        <end position="429"/>
    </location>
</feature>
<dbReference type="Pfam" id="PF08276">
    <property type="entry name" value="PAN_2"/>
    <property type="match status" value="1"/>
</dbReference>
<organism evidence="23">
    <name type="scientific">Medicago truncatula</name>
    <name type="common">Barrel medic</name>
    <name type="synonym">Medicago tribuloides</name>
    <dbReference type="NCBI Taxonomy" id="3880"/>
    <lineage>
        <taxon>Eukaryota</taxon>
        <taxon>Viridiplantae</taxon>
        <taxon>Streptophyta</taxon>
        <taxon>Embryophyta</taxon>
        <taxon>Tracheophyta</taxon>
        <taxon>Spermatophyta</taxon>
        <taxon>Magnoliopsida</taxon>
        <taxon>eudicotyledons</taxon>
        <taxon>Gunneridae</taxon>
        <taxon>Pentapetalae</taxon>
        <taxon>rosids</taxon>
        <taxon>fabids</taxon>
        <taxon>Fabales</taxon>
        <taxon>Fabaceae</taxon>
        <taxon>Papilionoideae</taxon>
        <taxon>50 kb inversion clade</taxon>
        <taxon>NPAAA clade</taxon>
        <taxon>Hologalegina</taxon>
        <taxon>IRL clade</taxon>
        <taxon>Trifolieae</taxon>
        <taxon>Medicago</taxon>
    </lineage>
</organism>
<evidence type="ECO:0000256" key="6">
    <source>
        <dbReference type="ARBA" id="ARBA00022692"/>
    </source>
</evidence>
<dbReference type="FunFam" id="3.30.200.20:FF:000145">
    <property type="entry name" value="receptor-like serine/threonine-protein kinase SD1-8"/>
    <property type="match status" value="1"/>
</dbReference>
<keyword evidence="2" id="KW-1003">Cell membrane</keyword>
<dbReference type="InterPro" id="IPR001480">
    <property type="entry name" value="Bulb-type_lectin_dom"/>
</dbReference>
<feature type="domain" description="Protein kinase" evidence="20">
    <location>
        <begin position="519"/>
        <end position="795"/>
    </location>
</feature>
<dbReference type="InterPro" id="IPR000719">
    <property type="entry name" value="Prot_kinase_dom"/>
</dbReference>
<evidence type="ECO:0000256" key="19">
    <source>
        <dbReference type="SAM" id="Phobius"/>
    </source>
</evidence>
<comment type="similarity">
    <text evidence="18">Belongs to the protein kinase superfamily. Ser/Thr protein kinase family.</text>
</comment>
<dbReference type="EMBL" id="PSQE01000007">
    <property type="protein sequence ID" value="RHN45878.1"/>
    <property type="molecule type" value="Genomic_DNA"/>
</dbReference>
<dbReference type="CDD" id="cd14066">
    <property type="entry name" value="STKc_IRAK"/>
    <property type="match status" value="1"/>
</dbReference>
<dbReference type="GO" id="GO:0005524">
    <property type="term" value="F:ATP binding"/>
    <property type="evidence" value="ECO:0007669"/>
    <property type="project" value="UniProtKB-KW"/>
</dbReference>
<evidence type="ECO:0000256" key="13">
    <source>
        <dbReference type="ARBA" id="ARBA00023157"/>
    </source>
</evidence>
<dbReference type="InterPro" id="IPR011009">
    <property type="entry name" value="Kinase-like_dom_sf"/>
</dbReference>
<keyword evidence="13" id="KW-1015">Disulfide bond</keyword>
<evidence type="ECO:0000256" key="4">
    <source>
        <dbReference type="ARBA" id="ARBA00022536"/>
    </source>
</evidence>
<keyword evidence="12 19" id="KW-0472">Membrane</keyword>
<dbReference type="GO" id="GO:0004674">
    <property type="term" value="F:protein serine/threonine kinase activity"/>
    <property type="evidence" value="ECO:0007669"/>
    <property type="project" value="UniProtKB-KW"/>
</dbReference>
<evidence type="ECO:0000256" key="15">
    <source>
        <dbReference type="ARBA" id="ARBA00023180"/>
    </source>
</evidence>
<evidence type="ECO:0000256" key="5">
    <source>
        <dbReference type="ARBA" id="ARBA00022679"/>
    </source>
</evidence>
<evidence type="ECO:0000256" key="12">
    <source>
        <dbReference type="ARBA" id="ARBA00023136"/>
    </source>
</evidence>
<dbReference type="Pfam" id="PF00954">
    <property type="entry name" value="S_locus_glycop"/>
    <property type="match status" value="1"/>
</dbReference>
<evidence type="ECO:0000259" key="20">
    <source>
        <dbReference type="PROSITE" id="PS50011"/>
    </source>
</evidence>
<dbReference type="GO" id="GO:0005886">
    <property type="term" value="C:plasma membrane"/>
    <property type="evidence" value="ECO:0007669"/>
    <property type="project" value="UniProtKB-SubCell"/>
</dbReference>
<dbReference type="SMART" id="SM00108">
    <property type="entry name" value="B_lectin"/>
    <property type="match status" value="1"/>
</dbReference>
<evidence type="ECO:0000256" key="8">
    <source>
        <dbReference type="ARBA" id="ARBA00022741"/>
    </source>
</evidence>
<gene>
    <name evidence="23" type="ORF">MtrunA17_Chr7g0236231</name>
</gene>
<evidence type="ECO:0000256" key="14">
    <source>
        <dbReference type="ARBA" id="ARBA00023170"/>
    </source>
</evidence>
<dbReference type="PROSITE" id="PS50948">
    <property type="entry name" value="PAN"/>
    <property type="match status" value="1"/>
</dbReference>
<dbReference type="InterPro" id="IPR024171">
    <property type="entry name" value="SRK-like_kinase"/>
</dbReference>
<dbReference type="InterPro" id="IPR001245">
    <property type="entry name" value="Ser-Thr/Tyr_kinase_cat_dom"/>
</dbReference>
<evidence type="ECO:0000256" key="7">
    <source>
        <dbReference type="ARBA" id="ARBA00022729"/>
    </source>
</evidence>
<keyword evidence="6 19" id="KW-0812">Transmembrane</keyword>
<dbReference type="InterPro" id="IPR036426">
    <property type="entry name" value="Bulb-type_lectin_dom_sf"/>
</dbReference>
<keyword evidence="9 18" id="KW-0418">Kinase</keyword>
<dbReference type="InterPro" id="IPR000858">
    <property type="entry name" value="S_locus_glycoprot_dom"/>
</dbReference>
<accession>A0A396GZH2</accession>
<evidence type="ECO:0000256" key="1">
    <source>
        <dbReference type="ARBA" id="ARBA00004251"/>
    </source>
</evidence>
<dbReference type="CDD" id="cd00028">
    <property type="entry name" value="B_lectin"/>
    <property type="match status" value="1"/>
</dbReference>
<evidence type="ECO:0000256" key="9">
    <source>
        <dbReference type="ARBA" id="ARBA00022777"/>
    </source>
</evidence>
<evidence type="ECO:0000256" key="16">
    <source>
        <dbReference type="ARBA" id="ARBA00047899"/>
    </source>
</evidence>
<dbReference type="Pfam" id="PF07714">
    <property type="entry name" value="PK_Tyr_Ser-Thr"/>
    <property type="match status" value="1"/>
</dbReference>
<dbReference type="GO" id="GO:0106310">
    <property type="term" value="F:protein serine kinase activity"/>
    <property type="evidence" value="ECO:0007669"/>
    <property type="project" value="RHEA"/>
</dbReference>
<keyword evidence="5 18" id="KW-0808">Transferase</keyword>
<dbReference type="AlphaFoldDB" id="A0A396GZH2"/>
<dbReference type="PROSITE" id="PS00108">
    <property type="entry name" value="PROTEIN_KINASE_ST"/>
    <property type="match status" value="1"/>
</dbReference>
<reference evidence="23" key="1">
    <citation type="journal article" date="2018" name="Nat. Plants">
        <title>Whole-genome landscape of Medicago truncatula symbiotic genes.</title>
        <authorList>
            <person name="Pecrix Y."/>
            <person name="Gamas P."/>
            <person name="Carrere S."/>
        </authorList>
    </citation>
    <scope>NUCLEOTIDE SEQUENCE</scope>
    <source>
        <tissue evidence="23">Leaves</tissue>
    </source>
</reference>
<evidence type="ECO:0000313" key="23">
    <source>
        <dbReference type="EMBL" id="RHN45878.1"/>
    </source>
</evidence>
<dbReference type="Gene3D" id="1.10.510.10">
    <property type="entry name" value="Transferase(Phosphotransferase) domain 1"/>
    <property type="match status" value="1"/>
</dbReference>
<dbReference type="PANTHER" id="PTHR27002">
    <property type="entry name" value="RECEPTOR-LIKE SERINE/THREONINE-PROTEIN KINASE SD1-8"/>
    <property type="match status" value="1"/>
</dbReference>
<dbReference type="CDD" id="cd01098">
    <property type="entry name" value="PAN_AP_plant"/>
    <property type="match status" value="1"/>
</dbReference>
<evidence type="ECO:0000256" key="3">
    <source>
        <dbReference type="ARBA" id="ARBA00022527"/>
    </source>
</evidence>
<dbReference type="PROSITE" id="PS50927">
    <property type="entry name" value="BULB_LECTIN"/>
    <property type="match status" value="1"/>
</dbReference>
<feature type="transmembrane region" description="Helical" evidence="19">
    <location>
        <begin position="439"/>
        <end position="461"/>
    </location>
</feature>
<keyword evidence="15" id="KW-0325">Glycoprotein</keyword>
<evidence type="ECO:0000259" key="22">
    <source>
        <dbReference type="PROSITE" id="PS50948"/>
    </source>
</evidence>
<dbReference type="SMART" id="SM00220">
    <property type="entry name" value="S_TKc"/>
    <property type="match status" value="1"/>
</dbReference>
<dbReference type="PIRSF" id="PIRSF000641">
    <property type="entry name" value="SRK"/>
    <property type="match status" value="1"/>
</dbReference>
<dbReference type="InterPro" id="IPR008271">
    <property type="entry name" value="Ser/Thr_kinase_AS"/>
</dbReference>
<evidence type="ECO:0000256" key="17">
    <source>
        <dbReference type="ARBA" id="ARBA00048679"/>
    </source>
</evidence>
<dbReference type="InterPro" id="IPR003609">
    <property type="entry name" value="Pan_app"/>
</dbReference>
<dbReference type="EC" id="2.7.11.1" evidence="18"/>